<evidence type="ECO:0000313" key="3">
    <source>
        <dbReference type="Proteomes" id="UP001057520"/>
    </source>
</evidence>
<dbReference type="EMBL" id="CP096040">
    <property type="protein sequence ID" value="USQ95210.1"/>
    <property type="molecule type" value="Genomic_DNA"/>
</dbReference>
<sequence>MLRRQLLLAPAAALLAGCGRTDTPVIGGLESVRRADAAAREGGVTIYANTGDAEIEPVVSAFHAEHPKVRVDFQRQNSAELYQRYLAERRAGKPSADLVWSSAMDLQIKLINDGYAQTFDTPARAMLPRWTVWKSQGFGVTAEPIVFAYDRRRLPDAQAPRNHAALGKMLGDGALKGSIGLFDVGRSGVGFLYYSQDRLAWSETLALTRAMGATRPHLYESTATLLQAIADQQIVLGYNVVGSYALEAQRANPNIGVIFPSDYTLVMSRIAFISARARRPYAAKMFLDFLLSVKGQRLLAQSNLTPVRPDVAGGAGRAPEASARPIEVGPALLANLDQMRRRRLVADWREALGSDHVDDYRRVRDSLMTGNRP</sequence>
<gene>
    <name evidence="2" type="ORF">MZV50_22095</name>
</gene>
<dbReference type="PANTHER" id="PTHR30006:SF25">
    <property type="entry name" value="PHOSPHOGLYCERATE TRANSPORT REGULATORY PROTEIN PGTC"/>
    <property type="match status" value="1"/>
</dbReference>
<dbReference type="Pfam" id="PF13416">
    <property type="entry name" value="SBP_bac_8"/>
    <property type="match status" value="1"/>
</dbReference>
<accession>A0ABY4ZRA3</accession>
<keyword evidence="1" id="KW-0732">Signal</keyword>
<protein>
    <submittedName>
        <fullName evidence="2">ABC transporter substrate-binding protein</fullName>
    </submittedName>
</protein>
<reference evidence="2 3" key="1">
    <citation type="submission" date="2022-04" db="EMBL/GenBank/DDBJ databases">
        <title>Genome sequence of soybean root-associated Caulobacter segnis RL271.</title>
        <authorList>
            <person name="Longley R."/>
            <person name="Bonito G."/>
            <person name="Trigodet F."/>
            <person name="Crosson S."/>
            <person name="Fiebig A."/>
        </authorList>
    </citation>
    <scope>NUCLEOTIDE SEQUENCE [LARGE SCALE GENOMIC DNA]</scope>
    <source>
        <strain evidence="2 3">RL271</strain>
    </source>
</reference>
<proteinExistence type="predicted"/>
<dbReference type="PANTHER" id="PTHR30006">
    <property type="entry name" value="THIAMINE-BINDING PERIPLASMIC PROTEIN-RELATED"/>
    <property type="match status" value="1"/>
</dbReference>
<dbReference type="Proteomes" id="UP001057520">
    <property type="component" value="Chromosome"/>
</dbReference>
<dbReference type="PROSITE" id="PS51257">
    <property type="entry name" value="PROKAR_LIPOPROTEIN"/>
    <property type="match status" value="1"/>
</dbReference>
<name>A0ABY4ZRA3_9CAUL</name>
<keyword evidence="3" id="KW-1185">Reference proteome</keyword>
<organism evidence="2 3">
    <name type="scientific">Caulobacter segnis</name>
    <dbReference type="NCBI Taxonomy" id="88688"/>
    <lineage>
        <taxon>Bacteria</taxon>
        <taxon>Pseudomonadati</taxon>
        <taxon>Pseudomonadota</taxon>
        <taxon>Alphaproteobacteria</taxon>
        <taxon>Caulobacterales</taxon>
        <taxon>Caulobacteraceae</taxon>
        <taxon>Caulobacter</taxon>
    </lineage>
</organism>
<dbReference type="SUPFAM" id="SSF53850">
    <property type="entry name" value="Periplasmic binding protein-like II"/>
    <property type="match status" value="1"/>
</dbReference>
<dbReference type="InterPro" id="IPR006059">
    <property type="entry name" value="SBP"/>
</dbReference>
<dbReference type="Gene3D" id="3.40.190.10">
    <property type="entry name" value="Periplasmic binding protein-like II"/>
    <property type="match status" value="2"/>
</dbReference>
<evidence type="ECO:0000256" key="1">
    <source>
        <dbReference type="ARBA" id="ARBA00022729"/>
    </source>
</evidence>
<evidence type="ECO:0000313" key="2">
    <source>
        <dbReference type="EMBL" id="USQ95210.1"/>
    </source>
</evidence>